<proteinExistence type="predicted"/>
<dbReference type="RefSeq" id="WP_079518312.1">
    <property type="nucleotide sequence ID" value="NZ_FMBC01000048.1"/>
</dbReference>
<dbReference type="OrthoDB" id="5464529at2"/>
<dbReference type="Pfam" id="PF05125">
    <property type="entry name" value="Phage_cap_P2"/>
    <property type="match status" value="1"/>
</dbReference>
<evidence type="ECO:0000313" key="2">
    <source>
        <dbReference type="Proteomes" id="UP000198515"/>
    </source>
</evidence>
<sequence length="349" mass="38400">MRNNTRQLFDQYVARQAQLNGVTAAAVAAQFSVDPTAQQRLEAAAQESDAFLKQINVFGVDEQIGQKILIGSKGPLAGVNNSTTTRRNPASNDNMDPYGYLCRKTNYDYGISYAQLDAWAHQPNFQPLISSAMARQMSLDRIMIGFNGTSYSDPSDRAANPLLQDCGIGWLQKIRNEAPHRRITGVTVTSRDQDNKIVAAGTYGNLTAAVYDAKNSLMDEWHKRNPDNVVILAGDLLTTSNFPTINAMSQTNPNTEMLAGQLIVSQERVGNMPTFIAPYFPGNGILITPFKNLSLYFQRGSLRRTIKEEPEYNRVATYQSSNDDFIVEDYGAVAFIDGITFAEAAEGGA</sequence>
<keyword evidence="2" id="KW-1185">Reference proteome</keyword>
<name>A0A1C4G0K4_9ENTR</name>
<dbReference type="Proteomes" id="UP000198515">
    <property type="component" value="Unassembled WGS sequence"/>
</dbReference>
<dbReference type="NCBIfam" id="TIGR01551">
    <property type="entry name" value="major_capsid_P2"/>
    <property type="match status" value="1"/>
</dbReference>
<dbReference type="InterPro" id="IPR006441">
    <property type="entry name" value="Phage_P2_GpN"/>
</dbReference>
<accession>A0A1C4G0K4</accession>
<evidence type="ECO:0000313" key="1">
    <source>
        <dbReference type="EMBL" id="SCC61720.1"/>
    </source>
</evidence>
<reference evidence="2" key="1">
    <citation type="submission" date="2016-08" db="EMBL/GenBank/DDBJ databases">
        <authorList>
            <person name="Varghese N."/>
            <person name="Submissions Spin"/>
        </authorList>
    </citation>
    <scope>NUCLEOTIDE SEQUENCE [LARGE SCALE GENOMIC DNA]</scope>
    <source>
        <strain evidence="2">REICA_142</strain>
    </source>
</reference>
<protein>
    <submittedName>
        <fullName evidence="1">Phage major capsid protein, P2 family</fullName>
    </submittedName>
</protein>
<organism evidence="1 2">
    <name type="scientific">Kosakonia oryziphila</name>
    <dbReference type="NCBI Taxonomy" id="1005667"/>
    <lineage>
        <taxon>Bacteria</taxon>
        <taxon>Pseudomonadati</taxon>
        <taxon>Pseudomonadota</taxon>
        <taxon>Gammaproteobacteria</taxon>
        <taxon>Enterobacterales</taxon>
        <taxon>Enterobacteriaceae</taxon>
        <taxon>Kosakonia</taxon>
    </lineage>
</organism>
<dbReference type="AlphaFoldDB" id="A0A1C4G0K4"/>
<dbReference type="EMBL" id="FMBC01000048">
    <property type="protein sequence ID" value="SCC61720.1"/>
    <property type="molecule type" value="Genomic_DNA"/>
</dbReference>
<gene>
    <name evidence="1" type="ORF">GA0061070_104822</name>
</gene>